<proteinExistence type="predicted"/>
<dbReference type="PANTHER" id="PTHR43578:SF3">
    <property type="entry name" value="NADH-QUINONE OXIDOREDUCTASE SUBUNIT F"/>
    <property type="match status" value="1"/>
</dbReference>
<dbReference type="GO" id="GO:0051539">
    <property type="term" value="F:4 iron, 4 sulfur cluster binding"/>
    <property type="evidence" value="ECO:0007669"/>
    <property type="project" value="UniProtKB-KW"/>
</dbReference>
<dbReference type="EMBL" id="BANI01000254">
    <property type="protein sequence ID" value="GAN97884.1"/>
    <property type="molecule type" value="Genomic_DNA"/>
</dbReference>
<evidence type="ECO:0000256" key="4">
    <source>
        <dbReference type="ARBA" id="ARBA00023004"/>
    </source>
</evidence>
<evidence type="ECO:0000256" key="3">
    <source>
        <dbReference type="ARBA" id="ARBA00022723"/>
    </source>
</evidence>
<evidence type="ECO:0000259" key="6">
    <source>
        <dbReference type="Pfam" id="PF01512"/>
    </source>
</evidence>
<dbReference type="Gene3D" id="3.40.50.11540">
    <property type="entry name" value="NADH-ubiquinone oxidoreductase 51kDa subunit"/>
    <property type="match status" value="1"/>
</dbReference>
<evidence type="ECO:0000313" key="8">
    <source>
        <dbReference type="Proteomes" id="UP000032675"/>
    </source>
</evidence>
<dbReference type="InterPro" id="IPR011538">
    <property type="entry name" value="Nuo51_FMN-bd"/>
</dbReference>
<sequence>MTPPTERPLTAMIDPAAGPPDCTAYERAGGWQATRNALGRLAPAGIIDMVTRSKLRGRGGAGFGTGQKWSFVPKEPAADRRKYLIANADEMEPGTFKDRLLLEGNPLQLIEGMILAAYGVQAGHGVIFLRGE</sequence>
<dbReference type="PANTHER" id="PTHR43578">
    <property type="entry name" value="NADH-QUINONE OXIDOREDUCTASE SUBUNIT F"/>
    <property type="match status" value="1"/>
</dbReference>
<accession>A0A0D6Q364</accession>
<name>A0A0D6Q364_KOMEU</name>
<evidence type="ECO:0000256" key="5">
    <source>
        <dbReference type="ARBA" id="ARBA00023014"/>
    </source>
</evidence>
<gene>
    <name evidence="7" type="ORF">Geu3261_0301_007</name>
</gene>
<keyword evidence="5" id="KW-0411">Iron-sulfur</keyword>
<evidence type="ECO:0000313" key="7">
    <source>
        <dbReference type="EMBL" id="GAN97884.1"/>
    </source>
</evidence>
<keyword evidence="4" id="KW-0408">Iron</keyword>
<comment type="cofactor">
    <cofactor evidence="1">
        <name>FMN</name>
        <dbReference type="ChEBI" id="CHEBI:58210"/>
    </cofactor>
</comment>
<reference evidence="7 8" key="1">
    <citation type="submission" date="2012-11" db="EMBL/GenBank/DDBJ databases">
        <title>Whole genome sequence of Gluconacetobacter europaeus NBRC3261.</title>
        <authorList>
            <person name="Azuma Y."/>
            <person name="Higashiura N."/>
            <person name="Hirakawa H."/>
            <person name="Matsushita K."/>
        </authorList>
    </citation>
    <scope>NUCLEOTIDE SEQUENCE [LARGE SCALE GENOMIC DNA]</scope>
    <source>
        <strain evidence="7 8">NBRC 3261</strain>
    </source>
</reference>
<keyword evidence="2" id="KW-0004">4Fe-4S</keyword>
<feature type="domain" description="NADH-ubiquinone oxidoreductase 51kDa subunit FMN-binding" evidence="6">
    <location>
        <begin position="50"/>
        <end position="132"/>
    </location>
</feature>
<comment type="caution">
    <text evidence="7">The sequence shown here is derived from an EMBL/GenBank/DDBJ whole genome shotgun (WGS) entry which is preliminary data.</text>
</comment>
<dbReference type="Proteomes" id="UP000032675">
    <property type="component" value="Unassembled WGS sequence"/>
</dbReference>
<dbReference type="Pfam" id="PF01512">
    <property type="entry name" value="Complex1_51K"/>
    <property type="match status" value="1"/>
</dbReference>
<evidence type="ECO:0000256" key="2">
    <source>
        <dbReference type="ARBA" id="ARBA00022485"/>
    </source>
</evidence>
<keyword evidence="3" id="KW-0479">Metal-binding</keyword>
<evidence type="ECO:0000256" key="1">
    <source>
        <dbReference type="ARBA" id="ARBA00001917"/>
    </source>
</evidence>
<dbReference type="GO" id="GO:0046872">
    <property type="term" value="F:metal ion binding"/>
    <property type="evidence" value="ECO:0007669"/>
    <property type="project" value="UniProtKB-KW"/>
</dbReference>
<organism evidence="7 8">
    <name type="scientific">Komagataeibacter europaeus NBRC 3261</name>
    <dbReference type="NCBI Taxonomy" id="1234669"/>
    <lineage>
        <taxon>Bacteria</taxon>
        <taxon>Pseudomonadati</taxon>
        <taxon>Pseudomonadota</taxon>
        <taxon>Alphaproteobacteria</taxon>
        <taxon>Acetobacterales</taxon>
        <taxon>Acetobacteraceae</taxon>
        <taxon>Komagataeibacter</taxon>
    </lineage>
</organism>
<dbReference type="InterPro" id="IPR037225">
    <property type="entry name" value="Nuo51_FMN-bd_sf"/>
</dbReference>
<dbReference type="AlphaFoldDB" id="A0A0D6Q364"/>
<protein>
    <submittedName>
        <fullName evidence="7">NADH dehydrogenase</fullName>
    </submittedName>
</protein>
<dbReference type="SUPFAM" id="SSF142019">
    <property type="entry name" value="Nqo1 FMN-binding domain-like"/>
    <property type="match status" value="1"/>
</dbReference>